<dbReference type="Gene3D" id="2.60.110.10">
    <property type="entry name" value="Thaumatin"/>
    <property type="match status" value="1"/>
</dbReference>
<dbReference type="SUPFAM" id="SSF49870">
    <property type="entry name" value="Osmotin, thaumatin-like protein"/>
    <property type="match status" value="1"/>
</dbReference>
<gene>
    <name evidence="1" type="ORF">CB5_LOCUS13282</name>
</gene>
<sequence>MANPTLFFAIVDYVYVHQQLPLHGVARGDLRRVVPPLPSTGFELQQGASQSLQAPSQWSGRMWARYRCSTDSSGRFSCESGDCGTGREHGIFNIFIFVGPHAYVQIACGSSGGAPPATLVEFTLQGSDGEDFYDISNVDGFNVPVSVAPQGGGPPGSCSSTACAANIDGECPQELQYTSPSNGAVIGCKSACLAFNTDQYCCGAPSAAPAPANPPTTRSSSRMHALRRIATRTTIPPARSRALGRIMSSLIVLIRV</sequence>
<dbReference type="InterPro" id="IPR037176">
    <property type="entry name" value="Osmotin/thaumatin-like_sf"/>
</dbReference>
<dbReference type="AlphaFoldDB" id="A0A6V7PGS8"/>
<organism evidence="1">
    <name type="scientific">Ananas comosus var. bracteatus</name>
    <name type="common">red pineapple</name>
    <dbReference type="NCBI Taxonomy" id="296719"/>
    <lineage>
        <taxon>Eukaryota</taxon>
        <taxon>Viridiplantae</taxon>
        <taxon>Streptophyta</taxon>
        <taxon>Embryophyta</taxon>
        <taxon>Tracheophyta</taxon>
        <taxon>Spermatophyta</taxon>
        <taxon>Magnoliopsida</taxon>
        <taxon>Liliopsida</taxon>
        <taxon>Poales</taxon>
        <taxon>Bromeliaceae</taxon>
        <taxon>Bromelioideae</taxon>
        <taxon>Ananas</taxon>
    </lineage>
</organism>
<dbReference type="SMART" id="SM00205">
    <property type="entry name" value="THN"/>
    <property type="match status" value="1"/>
</dbReference>
<dbReference type="Pfam" id="PF00314">
    <property type="entry name" value="Thaumatin"/>
    <property type="match status" value="2"/>
</dbReference>
<accession>A0A6V7PGS8</accession>
<protein>
    <recommendedName>
        <fullName evidence="2">Thaumatin-like protein 1</fullName>
    </recommendedName>
</protein>
<dbReference type="PANTHER" id="PTHR31048">
    <property type="entry name" value="OS03G0233200 PROTEIN"/>
    <property type="match status" value="1"/>
</dbReference>
<dbReference type="EMBL" id="LR862130">
    <property type="protein sequence ID" value="CAD1830071.1"/>
    <property type="molecule type" value="Genomic_DNA"/>
</dbReference>
<evidence type="ECO:0000313" key="1">
    <source>
        <dbReference type="EMBL" id="CAD1830071.1"/>
    </source>
</evidence>
<evidence type="ECO:0008006" key="2">
    <source>
        <dbReference type="Google" id="ProtNLM"/>
    </source>
</evidence>
<proteinExistence type="predicted"/>
<dbReference type="InterPro" id="IPR001938">
    <property type="entry name" value="Thaumatin"/>
</dbReference>
<name>A0A6V7PGS8_ANACO</name>
<dbReference type="PROSITE" id="PS51367">
    <property type="entry name" value="THAUMATIN_2"/>
    <property type="match status" value="1"/>
</dbReference>
<reference evidence="1" key="1">
    <citation type="submission" date="2020-07" db="EMBL/GenBank/DDBJ databases">
        <authorList>
            <person name="Lin J."/>
        </authorList>
    </citation>
    <scope>NUCLEOTIDE SEQUENCE</scope>
</reference>